<accession>A0A5D3CYV5</accession>
<reference evidence="3 4" key="1">
    <citation type="submission" date="2019-08" db="EMBL/GenBank/DDBJ databases">
        <title>Draft genome sequences of two oriental melons (Cucumis melo L. var makuwa).</title>
        <authorList>
            <person name="Kwon S.-Y."/>
        </authorList>
    </citation>
    <scope>NUCLEOTIDE SEQUENCE [LARGE SCALE GENOMIC DNA]</scope>
    <source>
        <strain evidence="4">cv. Chang Bougi</strain>
        <tissue evidence="3">Leaf</tissue>
    </source>
</reference>
<keyword evidence="1" id="KW-0175">Coiled coil</keyword>
<proteinExistence type="predicted"/>
<feature type="compositionally biased region" description="Low complexity" evidence="2">
    <location>
        <begin position="338"/>
        <end position="350"/>
    </location>
</feature>
<dbReference type="EMBL" id="SSTD01008540">
    <property type="protein sequence ID" value="TYK15359.1"/>
    <property type="molecule type" value="Genomic_DNA"/>
</dbReference>
<feature type="region of interest" description="Disordered" evidence="2">
    <location>
        <begin position="335"/>
        <end position="354"/>
    </location>
</feature>
<evidence type="ECO:0000313" key="4">
    <source>
        <dbReference type="Proteomes" id="UP000321947"/>
    </source>
</evidence>
<keyword evidence="3" id="KW-0675">Receptor</keyword>
<dbReference type="Proteomes" id="UP000321947">
    <property type="component" value="Unassembled WGS sequence"/>
</dbReference>
<protein>
    <submittedName>
        <fullName evidence="3">Receptor-like protein 12</fullName>
    </submittedName>
</protein>
<evidence type="ECO:0000256" key="1">
    <source>
        <dbReference type="SAM" id="Coils"/>
    </source>
</evidence>
<comment type="caution">
    <text evidence="3">The sequence shown here is derived from an EMBL/GenBank/DDBJ whole genome shotgun (WGS) entry which is preliminary data.</text>
</comment>
<dbReference type="CDD" id="cd14686">
    <property type="entry name" value="bZIP"/>
    <property type="match status" value="1"/>
</dbReference>
<evidence type="ECO:0000313" key="3">
    <source>
        <dbReference type="EMBL" id="TYK15359.1"/>
    </source>
</evidence>
<organism evidence="3 4">
    <name type="scientific">Cucumis melo var. makuwa</name>
    <name type="common">Oriental melon</name>
    <dbReference type="NCBI Taxonomy" id="1194695"/>
    <lineage>
        <taxon>Eukaryota</taxon>
        <taxon>Viridiplantae</taxon>
        <taxon>Streptophyta</taxon>
        <taxon>Embryophyta</taxon>
        <taxon>Tracheophyta</taxon>
        <taxon>Spermatophyta</taxon>
        <taxon>Magnoliopsida</taxon>
        <taxon>eudicotyledons</taxon>
        <taxon>Gunneridae</taxon>
        <taxon>Pentapetalae</taxon>
        <taxon>rosids</taxon>
        <taxon>fabids</taxon>
        <taxon>Cucurbitales</taxon>
        <taxon>Cucurbitaceae</taxon>
        <taxon>Benincaseae</taxon>
        <taxon>Cucumis</taxon>
    </lineage>
</organism>
<evidence type="ECO:0000256" key="2">
    <source>
        <dbReference type="SAM" id="MobiDB-lite"/>
    </source>
</evidence>
<dbReference type="Pfam" id="PF14223">
    <property type="entry name" value="Retrotran_gag_2"/>
    <property type="match status" value="1"/>
</dbReference>
<dbReference type="AlphaFoldDB" id="A0A5D3CYV5"/>
<feature type="coiled-coil region" evidence="1">
    <location>
        <begin position="146"/>
        <end position="180"/>
    </location>
</feature>
<gene>
    <name evidence="3" type="ORF">E5676_scaffold5393G00070</name>
</gene>
<sequence length="463" mass="52207">MTEDKSMSDYNKRVLEIANESLLLGEKISVTKIVRKVLRSLPRKFNVKVTANEEAYDVTTLRLDELFGSLLTFEMVTADRENKKESGDSRDDDGHINAFTIQITDENTDDESECFEESKNDKLSIEKLKALWKEDCEARAIKKERIQDLIEENERLMSVISSLKIKLREVQNENDQILKSVKMLNSGTKNLDSILNSGHNSSKTYGLGFVASASSLKATSEIKFVPASKVVEHETTHIETGIRTTVKSLGRTCYYCGRKGHISRSSAPHFRSSSMSHATSRLLTVSTFNRAFFFGPIAAFSNFLLLRMPPDAAQKNRFEPLTFVTPVEVAHPSRAAIREPSASRAKPSRAASRELRAKPSRVVFPSQSPGSLSRVSRSIRAESREVTLEFRSVTASVVGTNSPLFGWIRLDVELNKEFSYISVMLLSYVVNWNSMSMDYEVLMLCKVEVCCRDTGYEVMSWRE</sequence>
<name>A0A5D3CYV5_CUCMM</name>